<dbReference type="Gene3D" id="3.30.70.2120">
    <property type="match status" value="1"/>
</dbReference>
<dbReference type="Gene3D" id="6.10.10.10">
    <property type="entry name" value="Flagellar export chaperone, C-terminal domain"/>
    <property type="match status" value="1"/>
</dbReference>
<keyword evidence="4" id="KW-0964">Secreted</keyword>
<evidence type="ECO:0000256" key="2">
    <source>
        <dbReference type="ARBA" id="ARBA00020110"/>
    </source>
</evidence>
<comment type="function">
    <text evidence="4">Flagellin is the subunit protein which polymerizes to form the filaments of bacterial flagella.</text>
</comment>
<dbReference type="Pfam" id="PF00700">
    <property type="entry name" value="Flagellin_C"/>
    <property type="match status" value="1"/>
</dbReference>
<comment type="subcellular location">
    <subcellularLocation>
        <location evidence="4">Secreted</location>
    </subcellularLocation>
    <subcellularLocation>
        <location evidence="4">Bacterial flagellum</location>
    </subcellularLocation>
</comment>
<dbReference type="RefSeq" id="WP_155620260.1">
    <property type="nucleotide sequence ID" value="NZ_WNZZ01000010.1"/>
</dbReference>
<feature type="domain" description="Flagellin C-terminal" evidence="6">
    <location>
        <begin position="327"/>
        <end position="411"/>
    </location>
</feature>
<evidence type="ECO:0000259" key="6">
    <source>
        <dbReference type="Pfam" id="PF00700"/>
    </source>
</evidence>
<evidence type="ECO:0000256" key="4">
    <source>
        <dbReference type="RuleBase" id="RU362073"/>
    </source>
</evidence>
<keyword evidence="7" id="KW-0282">Flagellum</keyword>
<proteinExistence type="inferred from homology"/>
<evidence type="ECO:0000256" key="1">
    <source>
        <dbReference type="ARBA" id="ARBA00005709"/>
    </source>
</evidence>
<dbReference type="EMBL" id="WNZZ01000010">
    <property type="protein sequence ID" value="MUG23694.1"/>
    <property type="molecule type" value="Genomic_DNA"/>
</dbReference>
<comment type="similarity">
    <text evidence="1 4">Belongs to the bacterial flagellin family.</text>
</comment>
<dbReference type="InterPro" id="IPR001492">
    <property type="entry name" value="Flagellin"/>
</dbReference>
<sequence length="412" mass="43668">MRINHNIAALNTHRQLGANTGASSKNLEKLSSGLRINRAGDDAAGLAISEKMRGQIRGLDMAQKNAQDGISLIQTAEGALTETHSILQRMRELAVQSATDTNTDNDRANLQKEVDQLAQELTRIGKDTEFNTKKLLDGTFEGTFHIGANEGQNISLSIGDLRGLSLGVVGNVKYEQTKNVTDGGDGKVDIKDGTYTVDGTDLKDAEGTVVATTADNGKTWKAKTGDDQFVFDEAVKSGKITIANGKATGSAEFTNTKLQAGEYTVTDKEIKDANGNVYATSADGLTFKNVAGDNVLVLTTAATAAGLKINVGGTDISSASTASKAITTINTALETVSTERSKLGAYQNRLEHTVNNLGASSENLSAAESRIRDVDMAKEMVEFTKNNILTQAAQAMLAQANQQPQGVLQLLR</sequence>
<evidence type="ECO:0000313" key="7">
    <source>
        <dbReference type="EMBL" id="MUG23694.1"/>
    </source>
</evidence>
<dbReference type="SUPFAM" id="SSF64518">
    <property type="entry name" value="Phase 1 flagellin"/>
    <property type="match status" value="1"/>
</dbReference>
<reference evidence="7 8" key="1">
    <citation type="submission" date="2019-11" db="EMBL/GenBank/DDBJ databases">
        <title>Draft genome sequences of five Paenibacillus species of dairy origin.</title>
        <authorList>
            <person name="Olajide A.M."/>
            <person name="Chen S."/>
            <person name="Lapointe G."/>
        </authorList>
    </citation>
    <scope>NUCLEOTIDE SEQUENCE [LARGE SCALE GENOMIC DNA]</scope>
    <source>
        <strain evidence="7 8">3CT49</strain>
    </source>
</reference>
<dbReference type="PANTHER" id="PTHR42792:SF2">
    <property type="entry name" value="FLAGELLIN"/>
    <property type="match status" value="1"/>
</dbReference>
<dbReference type="GO" id="GO:0009288">
    <property type="term" value="C:bacterial-type flagellum"/>
    <property type="evidence" value="ECO:0007669"/>
    <property type="project" value="UniProtKB-SubCell"/>
</dbReference>
<keyword evidence="7" id="KW-0966">Cell projection</keyword>
<accession>A0A6N8EVQ5</accession>
<feature type="domain" description="Flagellin N-terminal" evidence="5">
    <location>
        <begin position="3"/>
        <end position="140"/>
    </location>
</feature>
<organism evidence="7 8">
    <name type="scientific">Paenibacillus macerans</name>
    <name type="common">Bacillus macerans</name>
    <dbReference type="NCBI Taxonomy" id="44252"/>
    <lineage>
        <taxon>Bacteria</taxon>
        <taxon>Bacillati</taxon>
        <taxon>Bacillota</taxon>
        <taxon>Bacilli</taxon>
        <taxon>Bacillales</taxon>
        <taxon>Paenibacillaceae</taxon>
        <taxon>Paenibacillus</taxon>
    </lineage>
</organism>
<dbReference type="Pfam" id="PF00669">
    <property type="entry name" value="Flagellin_N"/>
    <property type="match status" value="1"/>
</dbReference>
<keyword evidence="7" id="KW-0969">Cilium</keyword>
<dbReference type="Gene3D" id="1.20.1330.10">
    <property type="entry name" value="f41 fragment of flagellin, N-terminal domain"/>
    <property type="match status" value="1"/>
</dbReference>
<keyword evidence="3 4" id="KW-0975">Bacterial flagellum</keyword>
<dbReference type="AlphaFoldDB" id="A0A6N8EVQ5"/>
<evidence type="ECO:0000313" key="8">
    <source>
        <dbReference type="Proteomes" id="UP000442469"/>
    </source>
</evidence>
<dbReference type="InterPro" id="IPR042187">
    <property type="entry name" value="Flagellin_C_sub2"/>
</dbReference>
<dbReference type="Proteomes" id="UP000442469">
    <property type="component" value="Unassembled WGS sequence"/>
</dbReference>
<dbReference type="InterPro" id="IPR046358">
    <property type="entry name" value="Flagellin_C"/>
</dbReference>
<protein>
    <recommendedName>
        <fullName evidence="2 4">Flagellin</fullName>
    </recommendedName>
</protein>
<gene>
    <name evidence="7" type="ORF">GNQ08_14970</name>
</gene>
<dbReference type="InterPro" id="IPR001029">
    <property type="entry name" value="Flagellin_N"/>
</dbReference>
<dbReference type="GO" id="GO:0005198">
    <property type="term" value="F:structural molecule activity"/>
    <property type="evidence" value="ECO:0007669"/>
    <property type="project" value="UniProtKB-UniRule"/>
</dbReference>
<name>A0A6N8EVQ5_PAEMA</name>
<evidence type="ECO:0000256" key="3">
    <source>
        <dbReference type="ARBA" id="ARBA00023143"/>
    </source>
</evidence>
<evidence type="ECO:0000259" key="5">
    <source>
        <dbReference type="Pfam" id="PF00669"/>
    </source>
</evidence>
<dbReference type="GO" id="GO:0005576">
    <property type="term" value="C:extracellular region"/>
    <property type="evidence" value="ECO:0007669"/>
    <property type="project" value="UniProtKB-SubCell"/>
</dbReference>
<dbReference type="PRINTS" id="PR00207">
    <property type="entry name" value="FLAGELLIN"/>
</dbReference>
<dbReference type="PANTHER" id="PTHR42792">
    <property type="entry name" value="FLAGELLIN"/>
    <property type="match status" value="1"/>
</dbReference>
<comment type="caution">
    <text evidence="7">The sequence shown here is derived from an EMBL/GenBank/DDBJ whole genome shotgun (WGS) entry which is preliminary data.</text>
</comment>